<feature type="site" description="Histone H3K4me3 binding" evidence="8">
    <location>
        <position position="216"/>
    </location>
</feature>
<feature type="site" description="Histone H3K4me3 binding" evidence="8">
    <location>
        <position position="205"/>
    </location>
</feature>
<feature type="region of interest" description="Disordered" evidence="12">
    <location>
        <begin position="114"/>
        <end position="157"/>
    </location>
</feature>
<dbReference type="AlphaFoldDB" id="A0A0D2UJY0"/>
<feature type="binding site" evidence="9">
    <location>
        <position position="208"/>
    </location>
    <ligand>
        <name>Zn(2+)</name>
        <dbReference type="ChEBI" id="CHEBI:29105"/>
        <label>1</label>
    </ligand>
</feature>
<keyword evidence="4 10" id="KW-0863">Zinc-finger</keyword>
<dbReference type="SMART" id="SM01408">
    <property type="entry name" value="ING"/>
    <property type="match status" value="1"/>
</dbReference>
<dbReference type="STRING" id="595528.A0A0D2UJY0"/>
<dbReference type="RefSeq" id="XP_004345455.1">
    <property type="nucleotide sequence ID" value="XM_004345405.2"/>
</dbReference>
<evidence type="ECO:0000313" key="14">
    <source>
        <dbReference type="EMBL" id="KJE95411.1"/>
    </source>
</evidence>
<keyword evidence="3 9" id="KW-0479">Metal-binding</keyword>
<protein>
    <recommendedName>
        <fullName evidence="11">Inhibitor of growth protein</fullName>
    </recommendedName>
</protein>
<dbReference type="CDD" id="cd15505">
    <property type="entry name" value="PHD_ING"/>
    <property type="match status" value="1"/>
</dbReference>
<evidence type="ECO:0000256" key="7">
    <source>
        <dbReference type="ARBA" id="ARBA00023242"/>
    </source>
</evidence>
<evidence type="ECO:0000256" key="4">
    <source>
        <dbReference type="ARBA" id="ARBA00022771"/>
    </source>
</evidence>
<gene>
    <name evidence="14" type="ORF">CAOG_005865</name>
</gene>
<dbReference type="Pfam" id="PF12998">
    <property type="entry name" value="ING"/>
    <property type="match status" value="1"/>
</dbReference>
<keyword evidence="6 11" id="KW-0156">Chromatin regulator</keyword>
<dbReference type="SUPFAM" id="SSF57903">
    <property type="entry name" value="FYVE/PHD zinc finger"/>
    <property type="match status" value="1"/>
</dbReference>
<organism evidence="14 15">
    <name type="scientific">Capsaspora owczarzaki (strain ATCC 30864)</name>
    <dbReference type="NCBI Taxonomy" id="595528"/>
    <lineage>
        <taxon>Eukaryota</taxon>
        <taxon>Filasterea</taxon>
        <taxon>Capsaspora</taxon>
    </lineage>
</organism>
<dbReference type="InterPro" id="IPR019787">
    <property type="entry name" value="Znf_PHD-finger"/>
</dbReference>
<dbReference type="GO" id="GO:0005634">
    <property type="term" value="C:nucleus"/>
    <property type="evidence" value="ECO:0007669"/>
    <property type="project" value="UniProtKB-SubCell"/>
</dbReference>
<comment type="domain">
    <text evidence="11">The PHD-type zinc finger mediates the binding to H3K4me3.</text>
</comment>
<keyword evidence="7 11" id="KW-0539">Nucleus</keyword>
<evidence type="ECO:0000256" key="5">
    <source>
        <dbReference type="ARBA" id="ARBA00022833"/>
    </source>
</evidence>
<evidence type="ECO:0000256" key="10">
    <source>
        <dbReference type="PROSITE-ProRule" id="PRU00146"/>
    </source>
</evidence>
<dbReference type="PANTHER" id="PTHR10333">
    <property type="entry name" value="INHIBITOR OF GROWTH PROTEIN"/>
    <property type="match status" value="1"/>
</dbReference>
<feature type="binding site" evidence="9">
    <location>
        <position position="249"/>
    </location>
    <ligand>
        <name>Zn(2+)</name>
        <dbReference type="ChEBI" id="CHEBI:29105"/>
        <label>2</label>
    </ligand>
</feature>
<dbReference type="eggNOG" id="KOG1973">
    <property type="taxonomic scope" value="Eukaryota"/>
</dbReference>
<dbReference type="SMART" id="SM00249">
    <property type="entry name" value="PHD"/>
    <property type="match status" value="1"/>
</dbReference>
<name>A0A0D2UJY0_CAPO3</name>
<feature type="site" description="Histone H3K4me3 binding" evidence="8">
    <location>
        <position position="228"/>
    </location>
</feature>
<dbReference type="InterPro" id="IPR024610">
    <property type="entry name" value="ING_N_histone-binding"/>
</dbReference>
<comment type="function">
    <text evidence="11">Component of an histone acetyltransferase complex.</text>
</comment>
<dbReference type="PROSITE" id="PS01359">
    <property type="entry name" value="ZF_PHD_1"/>
    <property type="match status" value="1"/>
</dbReference>
<keyword evidence="5 9" id="KW-0862">Zinc</keyword>
<feature type="binding site" evidence="9">
    <location>
        <position position="230"/>
    </location>
    <ligand>
        <name>Zn(2+)</name>
        <dbReference type="ChEBI" id="CHEBI:29105"/>
        <label>1</label>
    </ligand>
</feature>
<dbReference type="CDD" id="cd16859">
    <property type="entry name" value="ING_ING4_5"/>
    <property type="match status" value="1"/>
</dbReference>
<feature type="site" description="Histone H3K4me3 binding" evidence="8">
    <location>
        <position position="220"/>
    </location>
</feature>
<evidence type="ECO:0000256" key="3">
    <source>
        <dbReference type="ARBA" id="ARBA00022723"/>
    </source>
</evidence>
<reference evidence="15" key="1">
    <citation type="submission" date="2011-02" db="EMBL/GenBank/DDBJ databases">
        <title>The Genome Sequence of Capsaspora owczarzaki ATCC 30864.</title>
        <authorList>
            <person name="Russ C."/>
            <person name="Cuomo C."/>
            <person name="Burger G."/>
            <person name="Gray M.W."/>
            <person name="Holland P.W.H."/>
            <person name="King N."/>
            <person name="Lang F.B.F."/>
            <person name="Roger A.J."/>
            <person name="Ruiz-Trillo I."/>
            <person name="Young S.K."/>
            <person name="Zeng Q."/>
            <person name="Gargeya S."/>
            <person name="Alvarado L."/>
            <person name="Berlin A."/>
            <person name="Chapman S.B."/>
            <person name="Chen Z."/>
            <person name="Freedman E."/>
            <person name="Gellesch M."/>
            <person name="Goldberg J."/>
            <person name="Griggs A."/>
            <person name="Gujja S."/>
            <person name="Heilman E."/>
            <person name="Heiman D."/>
            <person name="Howarth C."/>
            <person name="Mehta T."/>
            <person name="Neiman D."/>
            <person name="Pearson M."/>
            <person name="Roberts A."/>
            <person name="Saif S."/>
            <person name="Shea T."/>
            <person name="Shenoy N."/>
            <person name="Sisk P."/>
            <person name="Stolte C."/>
            <person name="Sykes S."/>
            <person name="White J."/>
            <person name="Yandava C."/>
            <person name="Haas B."/>
            <person name="Nusbaum C."/>
            <person name="Birren B."/>
        </authorList>
    </citation>
    <scope>NUCLEOTIDE SEQUENCE</scope>
    <source>
        <strain evidence="15">ATCC 30864</strain>
    </source>
</reference>
<dbReference type="GO" id="GO:0006325">
    <property type="term" value="P:chromatin organization"/>
    <property type="evidence" value="ECO:0007669"/>
    <property type="project" value="UniProtKB-KW"/>
</dbReference>
<evidence type="ECO:0000256" key="1">
    <source>
        <dbReference type="ARBA" id="ARBA00004123"/>
    </source>
</evidence>
<evidence type="ECO:0000313" key="15">
    <source>
        <dbReference type="Proteomes" id="UP000008743"/>
    </source>
</evidence>
<keyword evidence="15" id="KW-1185">Reference proteome</keyword>
<comment type="similarity">
    <text evidence="2 11">Belongs to the ING family.</text>
</comment>
<feature type="compositionally biased region" description="Basic and acidic residues" evidence="12">
    <location>
        <begin position="114"/>
        <end position="135"/>
    </location>
</feature>
<dbReference type="GO" id="GO:0008270">
    <property type="term" value="F:zinc ion binding"/>
    <property type="evidence" value="ECO:0007669"/>
    <property type="project" value="UniProtKB-KW"/>
</dbReference>
<dbReference type="PANTHER" id="PTHR10333:SF42">
    <property type="entry name" value="INHIBITOR OF GROWTH PROTEIN 5"/>
    <property type="match status" value="1"/>
</dbReference>
<accession>A0A0D2UJY0</accession>
<evidence type="ECO:0000256" key="2">
    <source>
        <dbReference type="ARBA" id="ARBA00010210"/>
    </source>
</evidence>
<dbReference type="InterPro" id="IPR019786">
    <property type="entry name" value="Zinc_finger_PHD-type_CS"/>
</dbReference>
<feature type="binding site" evidence="9">
    <location>
        <position position="246"/>
    </location>
    <ligand>
        <name>Zn(2+)</name>
        <dbReference type="ChEBI" id="CHEBI:29105"/>
        <label>2</label>
    </ligand>
</feature>
<proteinExistence type="inferred from homology"/>
<dbReference type="FunFam" id="3.30.40.10:FF:000016">
    <property type="entry name" value="Inhibitor of growth protein"/>
    <property type="match status" value="1"/>
</dbReference>
<evidence type="ECO:0000256" key="6">
    <source>
        <dbReference type="ARBA" id="ARBA00022853"/>
    </source>
</evidence>
<comment type="subunit">
    <text evidence="11">Component of an histone acetyltransferase complex. Interacts with H3K4me3 and to a lesser extent with H3K4me2.</text>
</comment>
<dbReference type="EMBL" id="KE346369">
    <property type="protein sequence ID" value="KJE95411.1"/>
    <property type="molecule type" value="Genomic_DNA"/>
</dbReference>
<dbReference type="InterPro" id="IPR013083">
    <property type="entry name" value="Znf_RING/FYVE/PHD"/>
</dbReference>
<dbReference type="OrthoDB" id="5411773at2759"/>
<dbReference type="GO" id="GO:0006355">
    <property type="term" value="P:regulation of DNA-templated transcription"/>
    <property type="evidence" value="ECO:0007669"/>
    <property type="project" value="TreeGrafter"/>
</dbReference>
<feature type="binding site" evidence="9">
    <location>
        <position position="224"/>
    </location>
    <ligand>
        <name>Zn(2+)</name>
        <dbReference type="ChEBI" id="CHEBI:29105"/>
        <label>2</label>
    </ligand>
</feature>
<feature type="binding site" evidence="9">
    <location>
        <position position="206"/>
    </location>
    <ligand>
        <name>Zn(2+)</name>
        <dbReference type="ChEBI" id="CHEBI:29105"/>
        <label>1</label>
    </ligand>
</feature>
<dbReference type="InterPro" id="IPR001965">
    <property type="entry name" value="Znf_PHD"/>
</dbReference>
<feature type="domain" description="PHD-type" evidence="13">
    <location>
        <begin position="203"/>
        <end position="252"/>
    </location>
</feature>
<evidence type="ECO:0000259" key="13">
    <source>
        <dbReference type="PROSITE" id="PS50016"/>
    </source>
</evidence>
<dbReference type="PhylomeDB" id="A0A0D2UJY0"/>
<evidence type="ECO:0000256" key="11">
    <source>
        <dbReference type="RuleBase" id="RU361213"/>
    </source>
</evidence>
<evidence type="ECO:0000256" key="12">
    <source>
        <dbReference type="SAM" id="MobiDB-lite"/>
    </source>
</evidence>
<dbReference type="InterPro" id="IPR011011">
    <property type="entry name" value="Znf_FYVE_PHD"/>
</dbReference>
<dbReference type="Proteomes" id="UP000008743">
    <property type="component" value="Unassembled WGS sequence"/>
</dbReference>
<dbReference type="PROSITE" id="PS50016">
    <property type="entry name" value="ZF_PHD_2"/>
    <property type="match status" value="1"/>
</dbReference>
<dbReference type="Gene3D" id="6.10.140.1740">
    <property type="match status" value="1"/>
</dbReference>
<feature type="binding site" evidence="9">
    <location>
        <position position="233"/>
    </location>
    <ligand>
        <name>Zn(2+)</name>
        <dbReference type="ChEBI" id="CHEBI:29105"/>
        <label>1</label>
    </ligand>
</feature>
<evidence type="ECO:0000256" key="8">
    <source>
        <dbReference type="PIRSR" id="PIRSR628651-50"/>
    </source>
</evidence>
<dbReference type="InParanoid" id="A0A0D2UJY0"/>
<sequence length="259" mass="28957">MARPAVTAQYLQQFLTTIESLPYDLQRNFTLIRELDARTHEALRMVEQLCPALADKSLPQDEIIQKIRGIQEHFRRCLEFGDDKIQIAAQSYELVDKHIQRLDADVEHVRQVADIDHDDGNARKKSRMSVEDDRSSGYGKKLNRAAQGSKANAKDQAPPLTVGAHAAALAARAGGARQLGNNNRGTARSPGVDVDMPVDPNEPVYCVCHQVSYGEMIGCDNPDCITEWFHFQCVNLTAKPKGKWYCPQCTELKKKGLIK</sequence>
<dbReference type="OMA" id="QPKGKWF"/>
<feature type="binding site" evidence="9">
    <location>
        <position position="219"/>
    </location>
    <ligand>
        <name>Zn(2+)</name>
        <dbReference type="ChEBI" id="CHEBI:29105"/>
        <label>2</label>
    </ligand>
</feature>
<dbReference type="Gene3D" id="3.30.40.10">
    <property type="entry name" value="Zinc/RING finger domain, C3HC4 (zinc finger)"/>
    <property type="match status" value="1"/>
</dbReference>
<evidence type="ECO:0000256" key="9">
    <source>
        <dbReference type="PIRSR" id="PIRSR628651-51"/>
    </source>
</evidence>
<dbReference type="InterPro" id="IPR028651">
    <property type="entry name" value="ING_fam"/>
</dbReference>
<dbReference type="FunCoup" id="A0A0D2UJY0">
    <property type="interactions" value="106"/>
</dbReference>
<comment type="subcellular location">
    <subcellularLocation>
        <location evidence="1 11">Nucleus</location>
    </subcellularLocation>
</comment>